<dbReference type="InterPro" id="IPR000572">
    <property type="entry name" value="OxRdtase_Mopterin-bd_dom"/>
</dbReference>
<dbReference type="SUPFAM" id="SSF56524">
    <property type="entry name" value="Oxidoreductase molybdopterin-binding domain"/>
    <property type="match status" value="1"/>
</dbReference>
<organism evidence="2 3">
    <name type="scientific">Onishia taeanensis</name>
    <dbReference type="NCBI Taxonomy" id="284577"/>
    <lineage>
        <taxon>Bacteria</taxon>
        <taxon>Pseudomonadati</taxon>
        <taxon>Pseudomonadota</taxon>
        <taxon>Gammaproteobacteria</taxon>
        <taxon>Oceanospirillales</taxon>
        <taxon>Halomonadaceae</taxon>
        <taxon>Onishia</taxon>
    </lineage>
</organism>
<keyword evidence="3" id="KW-1185">Reference proteome</keyword>
<dbReference type="EMBL" id="FNCI01000006">
    <property type="protein sequence ID" value="SDG20382.1"/>
    <property type="molecule type" value="Genomic_DNA"/>
</dbReference>
<name>A0A1G7SBV5_9GAMM</name>
<evidence type="ECO:0000259" key="1">
    <source>
        <dbReference type="Pfam" id="PF00174"/>
    </source>
</evidence>
<dbReference type="InterPro" id="IPR036374">
    <property type="entry name" value="OxRdtase_Mopterin-bd_sf"/>
</dbReference>
<sequence length="197" mass="22126">MIRWQVALKFFILVPILKISFLGKRHKSMKILTKFFFSAALSASVIFAEDVQALEAPTGPVILVVSGKLGNTNVGDEAHFDREMLKALPQHETVTHTPWHDGEVSFVGPLGRDLLEAVGAEATNMHITALNDYAVDVPVDDFMTYDVLLAMSANGRALRVRDQGPIFIIYPFDERPELRNDITVHRSVWQVKRIDLK</sequence>
<dbReference type="Proteomes" id="UP000198641">
    <property type="component" value="Unassembled WGS sequence"/>
</dbReference>
<dbReference type="Gene3D" id="3.90.420.10">
    <property type="entry name" value="Oxidoreductase, molybdopterin-binding domain"/>
    <property type="match status" value="1"/>
</dbReference>
<dbReference type="Pfam" id="PF00174">
    <property type="entry name" value="Oxidored_molyb"/>
    <property type="match status" value="1"/>
</dbReference>
<evidence type="ECO:0000313" key="2">
    <source>
        <dbReference type="EMBL" id="SDG20382.1"/>
    </source>
</evidence>
<feature type="domain" description="Oxidoreductase molybdopterin-binding" evidence="1">
    <location>
        <begin position="94"/>
        <end position="169"/>
    </location>
</feature>
<protein>
    <recommendedName>
        <fullName evidence="1">Oxidoreductase molybdopterin-binding domain-containing protein</fullName>
    </recommendedName>
</protein>
<dbReference type="AlphaFoldDB" id="A0A1G7SBV5"/>
<evidence type="ECO:0000313" key="3">
    <source>
        <dbReference type="Proteomes" id="UP000198641"/>
    </source>
</evidence>
<proteinExistence type="predicted"/>
<dbReference type="STRING" id="284577.SAMN05216571_10670"/>
<reference evidence="2 3" key="1">
    <citation type="submission" date="2016-10" db="EMBL/GenBank/DDBJ databases">
        <authorList>
            <person name="de Groot N.N."/>
        </authorList>
    </citation>
    <scope>NUCLEOTIDE SEQUENCE [LARGE SCALE GENOMIC DNA]</scope>
    <source>
        <strain evidence="2 3">BH539</strain>
    </source>
</reference>
<gene>
    <name evidence="2" type="ORF">SAMN05216571_10670</name>
</gene>
<accession>A0A1G7SBV5</accession>